<accession>A0ABV3ZX55</accession>
<gene>
    <name evidence="1" type="ORF">AB6724_13585</name>
</gene>
<dbReference type="InterPro" id="IPR024447">
    <property type="entry name" value="YXWGXW_rpt"/>
</dbReference>
<dbReference type="Proteomes" id="UP001561046">
    <property type="component" value="Unassembled WGS sequence"/>
</dbReference>
<reference evidence="1 2" key="1">
    <citation type="journal article" date="2013" name="Int. J. Syst. Evol. Microbiol.">
        <title>Comamonas guangdongensis sp. nov., isolated from subterranean forest sediment, and emended description of the genus Comamonas.</title>
        <authorList>
            <person name="Zhang J."/>
            <person name="Wang Y."/>
            <person name="Zhou S."/>
            <person name="Wu C."/>
            <person name="He J."/>
            <person name="Li F."/>
        </authorList>
    </citation>
    <scope>NUCLEOTIDE SEQUENCE [LARGE SCALE GENOMIC DNA]</scope>
    <source>
        <strain evidence="1 2">CCTCC AB2011133</strain>
    </source>
</reference>
<sequence length="127" mass="13744">MQGDAILTRASRRSLSWAAAAVLGAAALGGCVVAPVGPAYSSGYYDEGVVTADVAPPAPYVETVPVAPYLGAIWIGGFWDWSGGRHVWRPGHYERPRPGFSYRQPGWTHGADGRWMLHRGGWDHGRR</sequence>
<evidence type="ECO:0000313" key="1">
    <source>
        <dbReference type="EMBL" id="MEX8193871.1"/>
    </source>
</evidence>
<dbReference type="PROSITE" id="PS51318">
    <property type="entry name" value="TAT"/>
    <property type="match status" value="1"/>
</dbReference>
<proteinExistence type="predicted"/>
<dbReference type="Pfam" id="PF12779">
    <property type="entry name" value="WXXGXW"/>
    <property type="match status" value="1"/>
</dbReference>
<dbReference type="EMBL" id="JBFYGN010000015">
    <property type="protein sequence ID" value="MEX8193871.1"/>
    <property type="molecule type" value="Genomic_DNA"/>
</dbReference>
<protein>
    <recommendedName>
        <fullName evidence="3">YXWGXW repeat-containing protein</fullName>
    </recommendedName>
</protein>
<evidence type="ECO:0000313" key="2">
    <source>
        <dbReference type="Proteomes" id="UP001561046"/>
    </source>
</evidence>
<dbReference type="RefSeq" id="WP_369339066.1">
    <property type="nucleotide sequence ID" value="NZ_JBFYGN010000015.1"/>
</dbReference>
<organism evidence="1 2">
    <name type="scientific">Comamonas guangdongensis</name>
    <dbReference type="NCBI Taxonomy" id="510515"/>
    <lineage>
        <taxon>Bacteria</taxon>
        <taxon>Pseudomonadati</taxon>
        <taxon>Pseudomonadota</taxon>
        <taxon>Betaproteobacteria</taxon>
        <taxon>Burkholderiales</taxon>
        <taxon>Comamonadaceae</taxon>
        <taxon>Comamonas</taxon>
    </lineage>
</organism>
<comment type="caution">
    <text evidence="1">The sequence shown here is derived from an EMBL/GenBank/DDBJ whole genome shotgun (WGS) entry which is preliminary data.</text>
</comment>
<dbReference type="InterPro" id="IPR006311">
    <property type="entry name" value="TAT_signal"/>
</dbReference>
<name>A0ABV3ZX55_9BURK</name>
<evidence type="ECO:0008006" key="3">
    <source>
        <dbReference type="Google" id="ProtNLM"/>
    </source>
</evidence>
<keyword evidence="2" id="KW-1185">Reference proteome</keyword>